<reference evidence="1 2" key="1">
    <citation type="submission" date="2017-01" db="EMBL/GenBank/DDBJ databases">
        <title>Novel large sulfur bacteria in the metagenomes of groundwater-fed chemosynthetic microbial mats in the Lake Huron basin.</title>
        <authorList>
            <person name="Sharrar A.M."/>
            <person name="Flood B.E."/>
            <person name="Bailey J.V."/>
            <person name="Jones D.S."/>
            <person name="Biddanda B."/>
            <person name="Ruberg S.A."/>
            <person name="Marcus D.N."/>
            <person name="Dick G.J."/>
        </authorList>
    </citation>
    <scope>NUCLEOTIDE SEQUENCE [LARGE SCALE GENOMIC DNA]</scope>
    <source>
        <strain evidence="1">A8</strain>
    </source>
</reference>
<protein>
    <submittedName>
        <fullName evidence="1">Uncharacterized protein</fullName>
    </submittedName>
</protein>
<name>A0A1Y1QWG6_9GAMM</name>
<comment type="caution">
    <text evidence="1">The sequence shown here is derived from an EMBL/GenBank/DDBJ whole genome shotgun (WGS) entry which is preliminary data.</text>
</comment>
<sequence length="92" mass="9843">MFTEDENVLSKWHIFTEGITMRTLLSFTAAACILLLGSLMAGCTDTAPVKAAETQSIQEVAKAAMNSTGKLTPAQVDALIRANAACRPDDKR</sequence>
<organism evidence="1 2">
    <name type="scientific">Thiothrix lacustris</name>
    <dbReference type="NCBI Taxonomy" id="525917"/>
    <lineage>
        <taxon>Bacteria</taxon>
        <taxon>Pseudomonadati</taxon>
        <taxon>Pseudomonadota</taxon>
        <taxon>Gammaproteobacteria</taxon>
        <taxon>Thiotrichales</taxon>
        <taxon>Thiotrichaceae</taxon>
        <taxon>Thiothrix</taxon>
    </lineage>
</organism>
<gene>
    <name evidence="1" type="ORF">BWK73_07105</name>
</gene>
<proteinExistence type="predicted"/>
<dbReference type="Proteomes" id="UP000192491">
    <property type="component" value="Unassembled WGS sequence"/>
</dbReference>
<evidence type="ECO:0000313" key="2">
    <source>
        <dbReference type="Proteomes" id="UP000192491"/>
    </source>
</evidence>
<accession>A0A1Y1QWG6</accession>
<evidence type="ECO:0000313" key="1">
    <source>
        <dbReference type="EMBL" id="OQX15292.1"/>
    </source>
</evidence>
<dbReference type="AlphaFoldDB" id="A0A1Y1QWG6"/>
<dbReference type="EMBL" id="MTEJ01000016">
    <property type="protein sequence ID" value="OQX15292.1"/>
    <property type="molecule type" value="Genomic_DNA"/>
</dbReference>